<dbReference type="OrthoDB" id="89044at2"/>
<gene>
    <name evidence="2" type="ORF">CLV35_0238</name>
</gene>
<dbReference type="InterPro" id="IPR035901">
    <property type="entry name" value="GIY-YIG_endonuc_sf"/>
</dbReference>
<dbReference type="SUPFAM" id="SSF82771">
    <property type="entry name" value="GIY-YIG endonuclease"/>
    <property type="match status" value="1"/>
</dbReference>
<protein>
    <recommendedName>
        <fullName evidence="1">GIY-YIG domain-containing protein</fullName>
    </recommendedName>
</protein>
<dbReference type="InParanoid" id="A0A420XVG5"/>
<dbReference type="AlphaFoldDB" id="A0A420XVG5"/>
<dbReference type="RefSeq" id="WP_121191603.1">
    <property type="nucleotide sequence ID" value="NZ_RBWV01000003.1"/>
</dbReference>
<feature type="domain" description="GIY-YIG" evidence="1">
    <location>
        <begin position="179"/>
        <end position="266"/>
    </location>
</feature>
<evidence type="ECO:0000259" key="1">
    <source>
        <dbReference type="PROSITE" id="PS50164"/>
    </source>
</evidence>
<dbReference type="Proteomes" id="UP000281955">
    <property type="component" value="Unassembled WGS sequence"/>
</dbReference>
<dbReference type="EMBL" id="RBWV01000003">
    <property type="protein sequence ID" value="RKS80649.1"/>
    <property type="molecule type" value="Genomic_DNA"/>
</dbReference>
<evidence type="ECO:0000313" key="3">
    <source>
        <dbReference type="Proteomes" id="UP000281955"/>
    </source>
</evidence>
<sequence>MITFNDILRAGGVDPSRVKLLRHTEKGQQLLELWRANRPLVEAYQSRQKTGFLDGVDHVACFLVSRDGREVFGGLYRVGAWEAAPPGDRDPITGEVDVHRAIYELTAEPAFAPYEDRLVIRWYLAGKHPGFWQWADKQPKPVEEIATQQERAFPGWLEFSSPVDDLDLLPRTWREVLRSTSGVYLLTDARGKHYVGSAKGGDGFLGRWDAYRGGRPGGNVGLVGAAGPFAVSVLQTFDPSTSDQSVERVESLWKDKLGARLVGYNRN</sequence>
<evidence type="ECO:0000313" key="2">
    <source>
        <dbReference type="EMBL" id="RKS80649.1"/>
    </source>
</evidence>
<keyword evidence="3" id="KW-1185">Reference proteome</keyword>
<dbReference type="CDD" id="cd10446">
    <property type="entry name" value="GIY-YIG_unchar_1"/>
    <property type="match status" value="1"/>
</dbReference>
<dbReference type="PROSITE" id="PS50164">
    <property type="entry name" value="GIY_YIG"/>
    <property type="match status" value="1"/>
</dbReference>
<dbReference type="InterPro" id="IPR000305">
    <property type="entry name" value="GIY-YIG_endonuc"/>
</dbReference>
<reference evidence="2 3" key="1">
    <citation type="submission" date="2018-10" db="EMBL/GenBank/DDBJ databases">
        <title>Genomic Encyclopedia of Archaeal and Bacterial Type Strains, Phase II (KMG-II): from individual species to whole genera.</title>
        <authorList>
            <person name="Goeker M."/>
        </authorList>
    </citation>
    <scope>NUCLEOTIDE SEQUENCE [LARGE SCALE GENOMIC DNA]</scope>
    <source>
        <strain evidence="2 3">RP-AC37</strain>
    </source>
</reference>
<organism evidence="2 3">
    <name type="scientific">Motilibacter peucedani</name>
    <dbReference type="NCBI Taxonomy" id="598650"/>
    <lineage>
        <taxon>Bacteria</taxon>
        <taxon>Bacillati</taxon>
        <taxon>Actinomycetota</taxon>
        <taxon>Actinomycetes</taxon>
        <taxon>Motilibacterales</taxon>
        <taxon>Motilibacteraceae</taxon>
        <taxon>Motilibacter</taxon>
    </lineage>
</organism>
<name>A0A420XVG5_9ACTN</name>
<proteinExistence type="predicted"/>
<accession>A0A420XVG5</accession>
<comment type="caution">
    <text evidence="2">The sequence shown here is derived from an EMBL/GenBank/DDBJ whole genome shotgun (WGS) entry which is preliminary data.</text>
</comment>